<dbReference type="Proteomes" id="UP000001197">
    <property type="component" value="Chromosome 6"/>
</dbReference>
<dbReference type="AlphaFoldDB" id="B2B1S2"/>
<reference evidence="3" key="3">
    <citation type="journal article" date="2014" name="Genetics">
        <title>Maintaining two mating types: Structure of the mating type locus and its role in heterokaryosis in Podospora anserina.</title>
        <authorList>
            <person name="Grognet P."/>
            <person name="Bidard F."/>
            <person name="Kuchly C."/>
            <person name="Tong L.C.H."/>
            <person name="Coppin E."/>
            <person name="Benkhali J.A."/>
            <person name="Couloux A."/>
            <person name="Wincker P."/>
            <person name="Debuchy R."/>
            <person name="Silar P."/>
        </authorList>
    </citation>
    <scope>GENOME REANNOTATION</scope>
    <source>
        <strain evidence="3">S / ATCC MYA-4624 / DSM 980 / FGSC 10383</strain>
    </source>
</reference>
<protein>
    <submittedName>
        <fullName evidence="1">Podospora anserina S mat+ genomic DNA chromosome 6, supercontig 2</fullName>
    </submittedName>
</protein>
<reference evidence="1 3" key="1">
    <citation type="journal article" date="2008" name="Genome Biol.">
        <title>The genome sequence of the model ascomycete fungus Podospora anserina.</title>
        <authorList>
            <person name="Espagne E."/>
            <person name="Lespinet O."/>
            <person name="Malagnac F."/>
            <person name="Da Silva C."/>
            <person name="Jaillon O."/>
            <person name="Porcel B.M."/>
            <person name="Couloux A."/>
            <person name="Aury J.-M."/>
            <person name="Segurens B."/>
            <person name="Poulain J."/>
            <person name="Anthouard V."/>
            <person name="Grossetete S."/>
            <person name="Khalili H."/>
            <person name="Coppin E."/>
            <person name="Dequard-Chablat M."/>
            <person name="Picard M."/>
            <person name="Contamine V."/>
            <person name="Arnaise S."/>
            <person name="Bourdais A."/>
            <person name="Berteaux-Lecellier V."/>
            <person name="Gautheret D."/>
            <person name="de Vries R.P."/>
            <person name="Battaglia E."/>
            <person name="Coutinho P.M."/>
            <person name="Danchin E.G.J."/>
            <person name="Henrissat B."/>
            <person name="El Khoury R."/>
            <person name="Sainsard-Chanet A."/>
            <person name="Boivin A."/>
            <person name="Pinan-Lucarre B."/>
            <person name="Sellem C.H."/>
            <person name="Debuchy R."/>
            <person name="Wincker P."/>
            <person name="Weissenbach J."/>
            <person name="Silar P."/>
        </authorList>
    </citation>
    <scope>NUCLEOTIDE SEQUENCE [LARGE SCALE GENOMIC DNA]</scope>
    <source>
        <strain evidence="3">S / ATCC MYA-4624 / DSM 980 / FGSC 10383</strain>
        <strain evidence="1">S mat+</strain>
    </source>
</reference>
<reference evidence="2" key="4">
    <citation type="submission" date="2015-04" db="EMBL/GenBank/DDBJ databases">
        <title>Maintaining two mating types: Structure of the mating type locus and its role in heterokaryosis in Podospora anserina.</title>
        <authorList>
            <person name="Grognet P."/>
            <person name="Bidard F."/>
            <person name="Kuchly C."/>
            <person name="Chan Ho Tong L."/>
            <person name="Coppin E."/>
            <person name="Ait Benkhali J."/>
            <person name="Couloux A."/>
            <person name="Wincker P."/>
            <person name="Debuchy R."/>
            <person name="Silar P."/>
        </authorList>
    </citation>
    <scope>NUCLEOTIDE SEQUENCE</scope>
</reference>
<dbReference type="EMBL" id="CU638744">
    <property type="protein sequence ID" value="CAP71057.1"/>
    <property type="molecule type" value="Genomic_DNA"/>
</dbReference>
<gene>
    <name evidence="1" type="ORF">PODANS_6_4270</name>
</gene>
<evidence type="ECO:0000313" key="1">
    <source>
        <dbReference type="EMBL" id="CAP71057.1"/>
    </source>
</evidence>
<dbReference type="KEGG" id="pan:PODANSg6960"/>
<evidence type="ECO:0000313" key="2">
    <source>
        <dbReference type="EMBL" id="CDP30457.1"/>
    </source>
</evidence>
<accession>B2B1S2</accession>
<dbReference type="RefSeq" id="XP_001909923.1">
    <property type="nucleotide sequence ID" value="XM_001909888.1"/>
</dbReference>
<dbReference type="OrthoDB" id="2986744at2759"/>
<dbReference type="EMBL" id="FO904941">
    <property type="protein sequence ID" value="CDP30457.1"/>
    <property type="molecule type" value="Genomic_DNA"/>
</dbReference>
<sequence length="219" mass="23684">MRTYDTIMLLIVFGRCIKQTDCGFGLINSWSQQQHHLLSLAITYPLPVIMKFTTGLALLSALATSTAQILVPPGPVKGPNTFVFKQIGGIPNNECLTFTNSGEIVQAACAWTHADRQVTPGKILGTDVLIVQRGFAAPFRGDLVGKTACVAFNETTFRAEDCSRNDLLFVRFDVGNGRIQANGAPVCLSGYDSKAFVKIDIGLQRCSQFTVTAVAPTRP</sequence>
<keyword evidence="3" id="KW-1185">Reference proteome</keyword>
<organism evidence="1">
    <name type="scientific">Podospora anserina (strain S / ATCC MYA-4624 / DSM 980 / FGSC 10383)</name>
    <name type="common">Pleurage anserina</name>
    <dbReference type="NCBI Taxonomy" id="515849"/>
    <lineage>
        <taxon>Eukaryota</taxon>
        <taxon>Fungi</taxon>
        <taxon>Dikarya</taxon>
        <taxon>Ascomycota</taxon>
        <taxon>Pezizomycotina</taxon>
        <taxon>Sordariomycetes</taxon>
        <taxon>Sordariomycetidae</taxon>
        <taxon>Sordariales</taxon>
        <taxon>Podosporaceae</taxon>
        <taxon>Podospora</taxon>
        <taxon>Podospora anserina</taxon>
    </lineage>
</organism>
<evidence type="ECO:0000313" key="3">
    <source>
        <dbReference type="Proteomes" id="UP000001197"/>
    </source>
</evidence>
<proteinExistence type="predicted"/>
<dbReference type="eggNOG" id="ENOG502SPMZ">
    <property type="taxonomic scope" value="Eukaryota"/>
</dbReference>
<dbReference type="GeneID" id="6194328"/>
<reference evidence="1" key="2">
    <citation type="submission" date="2008-07" db="EMBL/GenBank/DDBJ databases">
        <authorList>
            <person name="Genoscope - CEA"/>
        </authorList>
    </citation>
    <scope>NUCLEOTIDE SEQUENCE</scope>
    <source>
        <strain evidence="1">S mat+</strain>
    </source>
</reference>
<name>B2B1S2_PODAN</name>
<dbReference type="HOGENOM" id="CLU_1262006_0_0_1"/>
<dbReference type="VEuPathDB" id="FungiDB:PODANS_6_4270"/>